<sequence>MMKNKSKYKGSSSKEHKIDLSKVTCHHCKEAGYFKLNYPKLKKEDKGKKERKRVLMAAWEDLENDSNEEEHFKGEDKDCFIAGHNNLDEVNYYDLTIDDLHAIIDDLTLNTSKLLDKYNKCRSEKDVLKVENEFLKEKLKETECYITKESAVFNDSSIKFVASSSNTKSPSNQSGIGYVPTLEKKIDEIHTSETEHSPRAEPTSNRPGCDAGNQTQKDNETAQNHENENSRQAEPETTAAKNSRDNPILSHGSEGDPETISTQNSLVTETASKSIRPHEWRFLKNYPEEFVIGDVSHGVKTRSSTRKANEGSDIVLLSQMEPQNVKEALSDPSWVKAMEDELLEFEKNQVWTLVPRPNGKKVTITKWIFRNKLREDGSIARIKARLMAQGYDQEERIDYDEFLAPLVIVMQIFPVIEWIGGVLQAYAIFLGNL</sequence>
<gene>
    <name evidence="4" type="primary">LOC107465479</name>
</gene>
<accession>A0A6P4BCC3</accession>
<feature type="compositionally biased region" description="Polar residues" evidence="1">
    <location>
        <begin position="259"/>
        <end position="272"/>
    </location>
</feature>
<dbReference type="AlphaFoldDB" id="A0A6P4BCC3"/>
<feature type="region of interest" description="Disordered" evidence="1">
    <location>
        <begin position="191"/>
        <end position="272"/>
    </location>
</feature>
<evidence type="ECO:0000256" key="1">
    <source>
        <dbReference type="SAM" id="MobiDB-lite"/>
    </source>
</evidence>
<name>A0A6P4BCC3_ARADU</name>
<dbReference type="RefSeq" id="XP_015939943.2">
    <property type="nucleotide sequence ID" value="XM_016084457.2"/>
</dbReference>
<dbReference type="KEGG" id="adu:107465479"/>
<feature type="compositionally biased region" description="Basic and acidic residues" evidence="1">
    <location>
        <begin position="217"/>
        <end position="234"/>
    </location>
</feature>
<reference evidence="3" key="1">
    <citation type="journal article" date="2016" name="Nat. Genet.">
        <title>The genome sequences of Arachis duranensis and Arachis ipaensis, the diploid ancestors of cultivated peanut.</title>
        <authorList>
            <person name="Bertioli D.J."/>
            <person name="Cannon S.B."/>
            <person name="Froenicke L."/>
            <person name="Huang G."/>
            <person name="Farmer A.D."/>
            <person name="Cannon E.K."/>
            <person name="Liu X."/>
            <person name="Gao D."/>
            <person name="Clevenger J."/>
            <person name="Dash S."/>
            <person name="Ren L."/>
            <person name="Moretzsohn M.C."/>
            <person name="Shirasawa K."/>
            <person name="Huang W."/>
            <person name="Vidigal B."/>
            <person name="Abernathy B."/>
            <person name="Chu Y."/>
            <person name="Niederhuth C.E."/>
            <person name="Umale P."/>
            <person name="Araujo A.C."/>
            <person name="Kozik A."/>
            <person name="Kim K.D."/>
            <person name="Burow M.D."/>
            <person name="Varshney R.K."/>
            <person name="Wang X."/>
            <person name="Zhang X."/>
            <person name="Barkley N."/>
            <person name="Guimaraes P.M."/>
            <person name="Isobe S."/>
            <person name="Guo B."/>
            <person name="Liao B."/>
            <person name="Stalker H.T."/>
            <person name="Schmitz R.J."/>
            <person name="Scheffler B.E."/>
            <person name="Leal-Bertioli S.C."/>
            <person name="Xun X."/>
            <person name="Jackson S.A."/>
            <person name="Michelmore R."/>
            <person name="Ozias-Akins P."/>
        </authorList>
    </citation>
    <scope>NUCLEOTIDE SEQUENCE [LARGE SCALE GENOMIC DNA]</scope>
    <source>
        <strain evidence="3">cv. V14167</strain>
    </source>
</reference>
<dbReference type="GeneID" id="107465479"/>
<proteinExistence type="predicted"/>
<evidence type="ECO:0000259" key="2">
    <source>
        <dbReference type="Pfam" id="PF07727"/>
    </source>
</evidence>
<feature type="domain" description="Reverse transcriptase Ty1/copia-type" evidence="2">
    <location>
        <begin position="348"/>
        <end position="408"/>
    </location>
</feature>
<dbReference type="InterPro" id="IPR013103">
    <property type="entry name" value="RVT_2"/>
</dbReference>
<evidence type="ECO:0000313" key="4">
    <source>
        <dbReference type="RefSeq" id="XP_015939943.2"/>
    </source>
</evidence>
<dbReference type="Pfam" id="PF07727">
    <property type="entry name" value="RVT_2"/>
    <property type="match status" value="1"/>
</dbReference>
<protein>
    <submittedName>
        <fullName evidence="4">Uncharacterized protein LOC107465479</fullName>
    </submittedName>
</protein>
<reference evidence="4" key="2">
    <citation type="submission" date="2025-08" db="UniProtKB">
        <authorList>
            <consortium name="RefSeq"/>
        </authorList>
    </citation>
    <scope>IDENTIFICATION</scope>
    <source>
        <tissue evidence="4">Whole plant</tissue>
    </source>
</reference>
<keyword evidence="3" id="KW-1185">Reference proteome</keyword>
<evidence type="ECO:0000313" key="3">
    <source>
        <dbReference type="Proteomes" id="UP000515211"/>
    </source>
</evidence>
<feature type="compositionally biased region" description="Polar residues" evidence="1">
    <location>
        <begin position="202"/>
        <end position="216"/>
    </location>
</feature>
<organism evidence="3 4">
    <name type="scientific">Arachis duranensis</name>
    <name type="common">Wild peanut</name>
    <dbReference type="NCBI Taxonomy" id="130453"/>
    <lineage>
        <taxon>Eukaryota</taxon>
        <taxon>Viridiplantae</taxon>
        <taxon>Streptophyta</taxon>
        <taxon>Embryophyta</taxon>
        <taxon>Tracheophyta</taxon>
        <taxon>Spermatophyta</taxon>
        <taxon>Magnoliopsida</taxon>
        <taxon>eudicotyledons</taxon>
        <taxon>Gunneridae</taxon>
        <taxon>Pentapetalae</taxon>
        <taxon>rosids</taxon>
        <taxon>fabids</taxon>
        <taxon>Fabales</taxon>
        <taxon>Fabaceae</taxon>
        <taxon>Papilionoideae</taxon>
        <taxon>50 kb inversion clade</taxon>
        <taxon>dalbergioids sensu lato</taxon>
        <taxon>Dalbergieae</taxon>
        <taxon>Pterocarpus clade</taxon>
        <taxon>Arachis</taxon>
    </lineage>
</organism>
<dbReference type="Proteomes" id="UP000515211">
    <property type="component" value="Chromosome 9"/>
</dbReference>